<sequence length="233" mass="26799">MSPNNSISIIIPVLNEERLIGKVIDHLHKTSTTLAIKEILCVDGGSSDNTCEIVKTRGATVIESGKGRAKQMNKGARNATGKILYFLHADTFTPQKFDEQILEAIGQGYDSGCFRMKFDTRNPILRFFAYLSRINHRLCRGGDQSLFVKRDLFNKTEGFNEAYLIYEDTEFITRLYKKSKFKIIPDAVITSARKYREKGWLRVQYHFGMIHLKNYMGAEPEELYSYYKKNILA</sequence>
<dbReference type="NCBIfam" id="TIGR04283">
    <property type="entry name" value="glyco_like_mftF"/>
    <property type="match status" value="1"/>
</dbReference>
<keyword evidence="3" id="KW-0328">Glycosyltransferase</keyword>
<evidence type="ECO:0000256" key="2">
    <source>
        <dbReference type="ARBA" id="ARBA00022475"/>
    </source>
</evidence>
<name>A0ABT0PRL9_9FLAO</name>
<evidence type="ECO:0000256" key="4">
    <source>
        <dbReference type="ARBA" id="ARBA00022679"/>
    </source>
</evidence>
<dbReference type="InterPro" id="IPR001173">
    <property type="entry name" value="Glyco_trans_2-like"/>
</dbReference>
<dbReference type="PANTHER" id="PTHR43646">
    <property type="entry name" value="GLYCOSYLTRANSFERASE"/>
    <property type="match status" value="1"/>
</dbReference>
<dbReference type="Gene3D" id="3.90.550.10">
    <property type="entry name" value="Spore Coat Polysaccharide Biosynthesis Protein SpsA, Chain A"/>
    <property type="match status" value="1"/>
</dbReference>
<gene>
    <name evidence="7" type="ORF">M3P19_07570</name>
</gene>
<evidence type="ECO:0000259" key="6">
    <source>
        <dbReference type="Pfam" id="PF00535"/>
    </source>
</evidence>
<evidence type="ECO:0000313" key="7">
    <source>
        <dbReference type="EMBL" id="MCL6273861.1"/>
    </source>
</evidence>
<accession>A0ABT0PRL9</accession>
<dbReference type="InterPro" id="IPR029044">
    <property type="entry name" value="Nucleotide-diphossugar_trans"/>
</dbReference>
<dbReference type="SUPFAM" id="SSF53448">
    <property type="entry name" value="Nucleotide-diphospho-sugar transferases"/>
    <property type="match status" value="1"/>
</dbReference>
<dbReference type="RefSeq" id="WP_249657051.1">
    <property type="nucleotide sequence ID" value="NZ_JAMFMA010000002.1"/>
</dbReference>
<proteinExistence type="predicted"/>
<comment type="caution">
    <text evidence="7">The sequence shown here is derived from an EMBL/GenBank/DDBJ whole genome shotgun (WGS) entry which is preliminary data.</text>
</comment>
<evidence type="ECO:0000313" key="8">
    <source>
        <dbReference type="Proteomes" id="UP001203607"/>
    </source>
</evidence>
<dbReference type="CDD" id="cd02522">
    <property type="entry name" value="GT_2_like_a"/>
    <property type="match status" value="1"/>
</dbReference>
<reference evidence="7 8" key="1">
    <citation type="submission" date="2022-05" db="EMBL/GenBank/DDBJ databases">
        <authorList>
            <person name="Park J.-S."/>
        </authorList>
    </citation>
    <scope>NUCLEOTIDE SEQUENCE [LARGE SCALE GENOMIC DNA]</scope>
    <source>
        <strain evidence="7 8">2012CJ35-5</strain>
    </source>
</reference>
<evidence type="ECO:0000256" key="5">
    <source>
        <dbReference type="ARBA" id="ARBA00023136"/>
    </source>
</evidence>
<feature type="domain" description="Glycosyltransferase 2-like" evidence="6">
    <location>
        <begin position="8"/>
        <end position="113"/>
    </location>
</feature>
<evidence type="ECO:0000256" key="1">
    <source>
        <dbReference type="ARBA" id="ARBA00004236"/>
    </source>
</evidence>
<organism evidence="7 8">
    <name type="scientific">Flagellimonas spongiicola</name>
    <dbReference type="NCBI Taxonomy" id="2942208"/>
    <lineage>
        <taxon>Bacteria</taxon>
        <taxon>Pseudomonadati</taxon>
        <taxon>Bacteroidota</taxon>
        <taxon>Flavobacteriia</taxon>
        <taxon>Flavobacteriales</taxon>
        <taxon>Flavobacteriaceae</taxon>
        <taxon>Flagellimonas</taxon>
    </lineage>
</organism>
<keyword evidence="2" id="KW-1003">Cell membrane</keyword>
<dbReference type="PANTHER" id="PTHR43646:SF2">
    <property type="entry name" value="GLYCOSYLTRANSFERASE 2-LIKE DOMAIN-CONTAINING PROTEIN"/>
    <property type="match status" value="1"/>
</dbReference>
<protein>
    <submittedName>
        <fullName evidence="7">TIGR04283 family arsenosugar biosynthesis glycosyltransferase</fullName>
    </submittedName>
</protein>
<dbReference type="EMBL" id="JAMFMA010000002">
    <property type="protein sequence ID" value="MCL6273861.1"/>
    <property type="molecule type" value="Genomic_DNA"/>
</dbReference>
<keyword evidence="4" id="KW-0808">Transferase</keyword>
<keyword evidence="5" id="KW-0472">Membrane</keyword>
<comment type="subcellular location">
    <subcellularLocation>
        <location evidence="1">Cell membrane</location>
    </subcellularLocation>
</comment>
<dbReference type="Proteomes" id="UP001203607">
    <property type="component" value="Unassembled WGS sequence"/>
</dbReference>
<evidence type="ECO:0000256" key="3">
    <source>
        <dbReference type="ARBA" id="ARBA00022676"/>
    </source>
</evidence>
<dbReference type="InterPro" id="IPR026461">
    <property type="entry name" value="Trfase_2_rSAM/seldom_assoc"/>
</dbReference>
<dbReference type="Pfam" id="PF00535">
    <property type="entry name" value="Glycos_transf_2"/>
    <property type="match status" value="1"/>
</dbReference>
<keyword evidence="8" id="KW-1185">Reference proteome</keyword>